<proteinExistence type="predicted"/>
<dbReference type="InterPro" id="IPR036689">
    <property type="entry name" value="ESAT-6-like_sf"/>
</dbReference>
<dbReference type="Pfam" id="PF06013">
    <property type="entry name" value="WXG100"/>
    <property type="match status" value="1"/>
</dbReference>
<keyword evidence="2" id="KW-1185">Reference proteome</keyword>
<dbReference type="SUPFAM" id="SSF140453">
    <property type="entry name" value="EsxAB dimer-like"/>
    <property type="match status" value="1"/>
</dbReference>
<evidence type="ECO:0000313" key="2">
    <source>
        <dbReference type="Proteomes" id="UP000292564"/>
    </source>
</evidence>
<organism evidence="1 2">
    <name type="scientific">Krasilnikovia cinnamomea</name>
    <dbReference type="NCBI Taxonomy" id="349313"/>
    <lineage>
        <taxon>Bacteria</taxon>
        <taxon>Bacillati</taxon>
        <taxon>Actinomycetota</taxon>
        <taxon>Actinomycetes</taxon>
        <taxon>Micromonosporales</taxon>
        <taxon>Micromonosporaceae</taxon>
        <taxon>Krasilnikovia</taxon>
    </lineage>
</organism>
<evidence type="ECO:0000313" key="1">
    <source>
        <dbReference type="EMBL" id="RZU53495.1"/>
    </source>
</evidence>
<dbReference type="EMBL" id="SHKY01000001">
    <property type="protein sequence ID" value="RZU53495.1"/>
    <property type="molecule type" value="Genomic_DNA"/>
</dbReference>
<dbReference type="Proteomes" id="UP000292564">
    <property type="component" value="Unassembled WGS sequence"/>
</dbReference>
<reference evidence="1 2" key="1">
    <citation type="submission" date="2019-02" db="EMBL/GenBank/DDBJ databases">
        <title>Sequencing the genomes of 1000 actinobacteria strains.</title>
        <authorList>
            <person name="Klenk H.-P."/>
        </authorList>
    </citation>
    <scope>NUCLEOTIDE SEQUENCE [LARGE SCALE GENOMIC DNA]</scope>
    <source>
        <strain evidence="1 2">DSM 45162</strain>
    </source>
</reference>
<protein>
    <submittedName>
        <fullName evidence="1">WXG100 family type VII secretion target</fullName>
    </submittedName>
</protein>
<comment type="caution">
    <text evidence="1">The sequence shown here is derived from an EMBL/GenBank/DDBJ whole genome shotgun (WGS) entry which is preliminary data.</text>
</comment>
<dbReference type="Gene3D" id="1.10.287.1060">
    <property type="entry name" value="ESAT-6-like"/>
    <property type="match status" value="1"/>
</dbReference>
<gene>
    <name evidence="1" type="ORF">EV385_5424</name>
</gene>
<sequence>MSSYKFNFQVADYTLDGMDAINSKIHEALNNLETYAQSHLAEWTGAAQGSYAEAKVRWDAAADQMNVALAAGRQALFNISDGYGTAEQRATQIWDNTRTGF</sequence>
<accession>A0A4Q7ZSL2</accession>
<dbReference type="AlphaFoldDB" id="A0A4Q7ZSL2"/>
<dbReference type="InterPro" id="IPR010310">
    <property type="entry name" value="T7SS_ESAT-6-like"/>
</dbReference>
<name>A0A4Q7ZSL2_9ACTN</name>